<proteinExistence type="predicted"/>
<dbReference type="InterPro" id="IPR000873">
    <property type="entry name" value="AMP-dep_synth/lig_dom"/>
</dbReference>
<dbReference type="Proteomes" id="UP000805614">
    <property type="component" value="Unassembled WGS sequence"/>
</dbReference>
<dbReference type="Pfam" id="PF13193">
    <property type="entry name" value="AMP-binding_C"/>
    <property type="match status" value="1"/>
</dbReference>
<dbReference type="PANTHER" id="PTHR43767">
    <property type="entry name" value="LONG-CHAIN-FATTY-ACID--COA LIGASE"/>
    <property type="match status" value="1"/>
</dbReference>
<dbReference type="InterPro" id="IPR042099">
    <property type="entry name" value="ANL_N_sf"/>
</dbReference>
<keyword evidence="5" id="KW-1185">Reference proteome</keyword>
<dbReference type="Pfam" id="PF00501">
    <property type="entry name" value="AMP-binding"/>
    <property type="match status" value="1"/>
</dbReference>
<gene>
    <name evidence="4" type="ORF">HKK74_37050</name>
</gene>
<dbReference type="InterPro" id="IPR020845">
    <property type="entry name" value="AMP-binding_CS"/>
</dbReference>
<dbReference type="Gene3D" id="3.30.300.30">
    <property type="match status" value="1"/>
</dbReference>
<feature type="domain" description="AMP-dependent synthetase/ligase" evidence="2">
    <location>
        <begin position="13"/>
        <end position="368"/>
    </location>
</feature>
<evidence type="ECO:0000313" key="5">
    <source>
        <dbReference type="Proteomes" id="UP000805614"/>
    </source>
</evidence>
<dbReference type="PROSITE" id="PS00455">
    <property type="entry name" value="AMP_BINDING"/>
    <property type="match status" value="1"/>
</dbReference>
<feature type="domain" description="AMP-binding enzyme C-terminal" evidence="3">
    <location>
        <begin position="452"/>
        <end position="513"/>
    </location>
</feature>
<dbReference type="Gene3D" id="3.40.50.12780">
    <property type="entry name" value="N-terminal domain of ligase-like"/>
    <property type="match status" value="1"/>
</dbReference>
<evidence type="ECO:0000259" key="2">
    <source>
        <dbReference type="Pfam" id="PF00501"/>
    </source>
</evidence>
<organism evidence="4 5">
    <name type="scientific">Actinomadura alba</name>
    <dbReference type="NCBI Taxonomy" id="406431"/>
    <lineage>
        <taxon>Bacteria</taxon>
        <taxon>Bacillati</taxon>
        <taxon>Actinomycetota</taxon>
        <taxon>Actinomycetes</taxon>
        <taxon>Streptosporangiales</taxon>
        <taxon>Thermomonosporaceae</taxon>
        <taxon>Actinomadura</taxon>
    </lineage>
</organism>
<name>A0ABR7M396_9ACTN</name>
<dbReference type="InterPro" id="IPR045851">
    <property type="entry name" value="AMP-bd_C_sf"/>
</dbReference>
<dbReference type="NCBIfam" id="NF005863">
    <property type="entry name" value="PRK07798.1"/>
    <property type="match status" value="1"/>
</dbReference>
<dbReference type="InterPro" id="IPR025110">
    <property type="entry name" value="AMP-bd_C"/>
</dbReference>
<reference evidence="4 5" key="1">
    <citation type="submission" date="2020-06" db="EMBL/GenBank/DDBJ databases">
        <title>Actinomadura xiongansis sp. nov., isolated from soil of Baiyangdian.</title>
        <authorList>
            <person name="Zhang X."/>
        </authorList>
    </citation>
    <scope>NUCLEOTIDE SEQUENCE [LARGE SCALE GENOMIC DNA]</scope>
    <source>
        <strain evidence="4 5">HBUM206468</strain>
    </source>
</reference>
<dbReference type="PANTHER" id="PTHR43767:SF1">
    <property type="entry name" value="NONRIBOSOMAL PEPTIDE SYNTHASE PES1 (EUROFUNG)-RELATED"/>
    <property type="match status" value="1"/>
</dbReference>
<dbReference type="EMBL" id="JABVEC010000055">
    <property type="protein sequence ID" value="MBC6471058.1"/>
    <property type="molecule type" value="Genomic_DNA"/>
</dbReference>
<sequence>MPRLDLATLHEAIAAAVPDRECLVWRDRRLTWHDVTDRTRRLARVLHAHGLGPRGGTGAPWASGHDHLALYLHNGPEYLEGLLAAHKARVAPFNVNYRYVDDELAHLFTDARPAAIVYHARFARTLRRILDRFDRPALLLQVPDESGAELLPEALDYDQALAAASPEPLDVQPSPDDLHILYTGGTTGMPKGVLWRIGDLLSGPLGLRRRDGTPITDLAEALEPAVTSRRRVLIAPPLMHGTGTWSALGGWRAGATVVIPDRVDRLDAGDLLSVASRERVTRVTIVGDAFARPIADELDRGAGRHDLSELREILNSGAAISPRIKRRLASALPAVRITDVLGSTETGFQVARNGSDDRPFTPAPGTAVLSADRTRALAPGEEELGWLAKTGTIPLGYLGDPEKTAATFITVGGRRFAVAGDRARLLADGTVVVYGREATTINTGGEKVFAEEVENVLRGVPGVTDALVVGRPSERWGQEVVAVVRLSAERTDDELRSACAAHLARYKLPKAFLRTARGLRLPNGKADYAAARAVLTAAGGTGASPCTHASGTGAGDTDKGIS</sequence>
<dbReference type="RefSeq" id="WP_187248097.1">
    <property type="nucleotide sequence ID" value="NZ_BAAAOK010000009.1"/>
</dbReference>
<evidence type="ECO:0000256" key="1">
    <source>
        <dbReference type="SAM" id="MobiDB-lite"/>
    </source>
</evidence>
<comment type="caution">
    <text evidence="4">The sequence shown here is derived from an EMBL/GenBank/DDBJ whole genome shotgun (WGS) entry which is preliminary data.</text>
</comment>
<feature type="region of interest" description="Disordered" evidence="1">
    <location>
        <begin position="540"/>
        <end position="562"/>
    </location>
</feature>
<evidence type="ECO:0000313" key="4">
    <source>
        <dbReference type="EMBL" id="MBC6471058.1"/>
    </source>
</evidence>
<dbReference type="InterPro" id="IPR050237">
    <property type="entry name" value="ATP-dep_AMP-bd_enzyme"/>
</dbReference>
<accession>A0ABR7M396</accession>
<protein>
    <submittedName>
        <fullName evidence="4">AMP-binding protein</fullName>
    </submittedName>
</protein>
<evidence type="ECO:0000259" key="3">
    <source>
        <dbReference type="Pfam" id="PF13193"/>
    </source>
</evidence>
<dbReference type="SUPFAM" id="SSF56801">
    <property type="entry name" value="Acetyl-CoA synthetase-like"/>
    <property type="match status" value="1"/>
</dbReference>